<proteinExistence type="predicted"/>
<accession>H5URR9</accession>
<dbReference type="eggNOG" id="ENOG5032TUF">
    <property type="taxonomic scope" value="Bacteria"/>
</dbReference>
<dbReference type="InterPro" id="IPR047681">
    <property type="entry name" value="PPA1309-like"/>
</dbReference>
<comment type="caution">
    <text evidence="1">The sequence shown here is derived from an EMBL/GenBank/DDBJ whole genome shotgun (WGS) entry which is preliminary data.</text>
</comment>
<dbReference type="OrthoDB" id="3266223at2"/>
<dbReference type="RefSeq" id="WP_009482325.1">
    <property type="nucleotide sequence ID" value="NZ_BAFE01000052.1"/>
</dbReference>
<reference evidence="1 2" key="1">
    <citation type="submission" date="2012-02" db="EMBL/GenBank/DDBJ databases">
        <title>Whole genome shotgun sequence of Mobilicoccus pelagius NBRC 104925.</title>
        <authorList>
            <person name="Yoshida Y."/>
            <person name="Hosoyama A."/>
            <person name="Tsuchikane K."/>
            <person name="Katsumata H."/>
            <person name="Yamazaki S."/>
            <person name="Fujita N."/>
        </authorList>
    </citation>
    <scope>NUCLEOTIDE SEQUENCE [LARGE SCALE GENOMIC DNA]</scope>
    <source>
        <strain evidence="1 2">NBRC 104925</strain>
    </source>
</reference>
<dbReference type="NCBIfam" id="NF040618">
    <property type="entry name" value="PPA1309_fam"/>
    <property type="match status" value="1"/>
</dbReference>
<name>H5URR9_9MICO</name>
<organism evidence="1 2">
    <name type="scientific">Mobilicoccus pelagius NBRC 104925</name>
    <dbReference type="NCBI Taxonomy" id="1089455"/>
    <lineage>
        <taxon>Bacteria</taxon>
        <taxon>Bacillati</taxon>
        <taxon>Actinomycetota</taxon>
        <taxon>Actinomycetes</taxon>
        <taxon>Micrococcales</taxon>
        <taxon>Dermatophilaceae</taxon>
        <taxon>Mobilicoccus</taxon>
    </lineage>
</organism>
<keyword evidence="2" id="KW-1185">Reference proteome</keyword>
<dbReference type="EMBL" id="BAFE01000052">
    <property type="protein sequence ID" value="GAB48427.1"/>
    <property type="molecule type" value="Genomic_DNA"/>
</dbReference>
<dbReference type="STRING" id="1089455.MOPEL_073_00670"/>
<evidence type="ECO:0000313" key="1">
    <source>
        <dbReference type="EMBL" id="GAB48427.1"/>
    </source>
</evidence>
<dbReference type="Proteomes" id="UP000004367">
    <property type="component" value="Unassembled WGS sequence"/>
</dbReference>
<evidence type="ECO:0000313" key="2">
    <source>
        <dbReference type="Proteomes" id="UP000004367"/>
    </source>
</evidence>
<dbReference type="AlphaFoldDB" id="H5URR9"/>
<sequence length="181" mass="19302">MSEIVNVLPPLYECALEAEKYVAAGGWDQPLRLFALVDAARFAEAEPGLAGRLEEARGEEVEPGTAFVTVEQEDLPPHEDVEELLAQLAWPAEVDGVAVAVERVVLPPEAEAGLPEDPAAAARASLEHPDRADIRLLAAVTRDGERVCLVRQRAHDSDDKVAVGSEIAPGLLDALAATLED</sequence>
<gene>
    <name evidence="1" type="ORF">MOPEL_073_00670</name>
</gene>
<protein>
    <submittedName>
        <fullName evidence="1">Uncharacterized protein</fullName>
    </submittedName>
</protein>